<evidence type="ECO:0000256" key="2">
    <source>
        <dbReference type="ARBA" id="ARBA00022552"/>
    </source>
</evidence>
<evidence type="ECO:0000256" key="3">
    <source>
        <dbReference type="ARBA" id="ARBA00022603"/>
    </source>
</evidence>
<dbReference type="Gene3D" id="1.10.8.100">
    <property type="entry name" value="Ribosomal RNA adenine dimethylase-like, domain 2"/>
    <property type="match status" value="1"/>
</dbReference>
<dbReference type="InterPro" id="IPR020598">
    <property type="entry name" value="rRNA_Ade_methylase_Trfase_N"/>
</dbReference>
<evidence type="ECO:0000259" key="12">
    <source>
        <dbReference type="PROSITE" id="PS50931"/>
    </source>
</evidence>
<comment type="similarity">
    <text evidence="1">Belongs to the LysR transcriptional regulatory family.</text>
</comment>
<comment type="caution">
    <text evidence="11">Lacks conserved residue(s) required for the propagation of feature annotation.</text>
</comment>
<evidence type="ECO:0000256" key="5">
    <source>
        <dbReference type="ARBA" id="ARBA00022691"/>
    </source>
</evidence>
<dbReference type="InterPro" id="IPR011530">
    <property type="entry name" value="rRNA_adenine_dimethylase"/>
</dbReference>
<evidence type="ECO:0000256" key="4">
    <source>
        <dbReference type="ARBA" id="ARBA00022679"/>
    </source>
</evidence>
<feature type="binding site" evidence="11">
    <location>
        <position position="46"/>
    </location>
    <ligand>
        <name>S-adenosyl-L-methionine</name>
        <dbReference type="ChEBI" id="CHEBI:59789"/>
    </ligand>
</feature>
<sequence length="446" mass="49940">MRRAVIDALVQAIAPAPAQHMVEIGPGLGALTQPLLAHLERLTVIELDRDLAVRLQKTPKLDVIQADVLTVDFAALTKELAISQTKDQKNDVPLRNAHLRIVGNLPYNISSPILFHLLPYAAHIDDQHFMLQKEVVERMVATPCTAAYGRLSVMLQWRYAMEMLFSIPPEAFSPAPRVQSAFVRMLPHAQPAAVEPAVLQEVVKIAFSQRRKILRNTLGKWLEAQGFEENFDVQRRAEEVPVAEYLKYIVALAREKHFGRAAEACHVSQPTLSLAIKKLEEELDTKLFERSAGEVNATPLGLEVLRQAQVVLEQAERIKEIVKSGKDPLQGALKLGVIYTIGPYLLPDLVRQIIQKTPQMPLMLQENFTVRLLEMLRSGEIDCAILAEPFPDTGLAIAPLYDEPFWAAVPVHHPLAKREQLSSLELKEQTMLLLGAGHCFRDHVLE</sequence>
<dbReference type="FunFam" id="1.10.10.10:FF:000001">
    <property type="entry name" value="LysR family transcriptional regulator"/>
    <property type="match status" value="1"/>
</dbReference>
<dbReference type="PROSITE" id="PS51689">
    <property type="entry name" value="SAM_RNA_A_N6_MT"/>
    <property type="match status" value="1"/>
</dbReference>
<dbReference type="GO" id="GO:0000179">
    <property type="term" value="F:rRNA (adenine-N6,N6-)-dimethyltransferase activity"/>
    <property type="evidence" value="ECO:0007669"/>
    <property type="project" value="UniProtKB-UniRule"/>
</dbReference>
<dbReference type="SUPFAM" id="SSF53850">
    <property type="entry name" value="Periplasmic binding protein-like II"/>
    <property type="match status" value="1"/>
</dbReference>
<evidence type="ECO:0000256" key="7">
    <source>
        <dbReference type="ARBA" id="ARBA00023015"/>
    </source>
</evidence>
<dbReference type="Gene3D" id="3.40.190.10">
    <property type="entry name" value="Periplasmic binding protein-like II"/>
    <property type="match status" value="2"/>
</dbReference>
<evidence type="ECO:0000256" key="9">
    <source>
        <dbReference type="ARBA" id="ARBA00023159"/>
    </source>
</evidence>
<evidence type="ECO:0000256" key="8">
    <source>
        <dbReference type="ARBA" id="ARBA00023125"/>
    </source>
</evidence>
<keyword evidence="4 11" id="KW-0808">Transferase</keyword>
<dbReference type="AlphaFoldDB" id="A0A7R9FTQ6"/>
<dbReference type="InterPro" id="IPR029063">
    <property type="entry name" value="SAM-dependent_MTases_sf"/>
</dbReference>
<reference evidence="13" key="1">
    <citation type="submission" date="2020-11" db="EMBL/GenBank/DDBJ databases">
        <authorList>
            <person name="Tran Van P."/>
        </authorList>
    </citation>
    <scope>NUCLEOTIDE SEQUENCE</scope>
</reference>
<keyword evidence="9" id="KW-0010">Activator</keyword>
<dbReference type="PRINTS" id="PR00039">
    <property type="entry name" value="HTHLYSR"/>
</dbReference>
<evidence type="ECO:0000313" key="13">
    <source>
        <dbReference type="EMBL" id="CAD7254864.1"/>
    </source>
</evidence>
<keyword evidence="10" id="KW-0804">Transcription</keyword>
<dbReference type="OrthoDB" id="74991at2759"/>
<feature type="binding site" evidence="11">
    <location>
        <position position="104"/>
    </location>
    <ligand>
        <name>S-adenosyl-L-methionine</name>
        <dbReference type="ChEBI" id="CHEBI:59789"/>
    </ligand>
</feature>
<dbReference type="PROSITE" id="PS50931">
    <property type="entry name" value="HTH_LYSR"/>
    <property type="match status" value="1"/>
</dbReference>
<feature type="binding site" evidence="11">
    <location>
        <position position="1"/>
    </location>
    <ligand>
        <name>S-adenosyl-L-methionine</name>
        <dbReference type="ChEBI" id="CHEBI:59789"/>
    </ligand>
</feature>
<gene>
    <name evidence="13" type="ORF">DSTB1V02_LOCUS14610</name>
</gene>
<dbReference type="GO" id="GO:0003677">
    <property type="term" value="F:DNA binding"/>
    <property type="evidence" value="ECO:0007669"/>
    <property type="project" value="UniProtKB-KW"/>
</dbReference>
<dbReference type="PANTHER" id="PTHR30346">
    <property type="entry name" value="TRANSCRIPTIONAL DUAL REGULATOR HCAR-RELATED"/>
    <property type="match status" value="1"/>
</dbReference>
<keyword evidence="8" id="KW-0238">DNA-binding</keyword>
<evidence type="ECO:0000256" key="11">
    <source>
        <dbReference type="PROSITE-ProRule" id="PRU01026"/>
    </source>
</evidence>
<organism evidence="13">
    <name type="scientific">Darwinula stevensoni</name>
    <dbReference type="NCBI Taxonomy" id="69355"/>
    <lineage>
        <taxon>Eukaryota</taxon>
        <taxon>Metazoa</taxon>
        <taxon>Ecdysozoa</taxon>
        <taxon>Arthropoda</taxon>
        <taxon>Crustacea</taxon>
        <taxon>Oligostraca</taxon>
        <taxon>Ostracoda</taxon>
        <taxon>Podocopa</taxon>
        <taxon>Podocopida</taxon>
        <taxon>Darwinulocopina</taxon>
        <taxon>Darwinuloidea</taxon>
        <taxon>Darwinulidae</taxon>
        <taxon>Darwinula</taxon>
    </lineage>
</organism>
<dbReference type="InterPro" id="IPR023165">
    <property type="entry name" value="rRNA_Ade_diMease-like_C"/>
</dbReference>
<dbReference type="InterPro" id="IPR001737">
    <property type="entry name" value="KsgA/Erm"/>
</dbReference>
<dbReference type="Pfam" id="PF00398">
    <property type="entry name" value="RrnaAD"/>
    <property type="match status" value="1"/>
</dbReference>
<dbReference type="GO" id="GO:0003723">
    <property type="term" value="F:RNA binding"/>
    <property type="evidence" value="ECO:0007669"/>
    <property type="project" value="UniProtKB-UniRule"/>
</dbReference>
<dbReference type="Gene3D" id="3.40.50.150">
    <property type="entry name" value="Vaccinia Virus protein VP39"/>
    <property type="match status" value="1"/>
</dbReference>
<feature type="binding site" evidence="11">
    <location>
        <position position="67"/>
    </location>
    <ligand>
        <name>S-adenosyl-L-methionine</name>
        <dbReference type="ChEBI" id="CHEBI:59789"/>
    </ligand>
</feature>
<feature type="domain" description="HTH lysR-type" evidence="12">
    <location>
        <begin position="246"/>
        <end position="298"/>
    </location>
</feature>
<keyword evidence="7" id="KW-0805">Transcription regulation</keyword>
<dbReference type="Gene3D" id="1.10.10.10">
    <property type="entry name" value="Winged helix-like DNA-binding domain superfamily/Winged helix DNA-binding domain"/>
    <property type="match status" value="1"/>
</dbReference>
<dbReference type="Proteomes" id="UP000677054">
    <property type="component" value="Unassembled WGS sequence"/>
</dbReference>
<dbReference type="InterPro" id="IPR000847">
    <property type="entry name" value="LysR_HTH_N"/>
</dbReference>
<dbReference type="InterPro" id="IPR036390">
    <property type="entry name" value="WH_DNA-bd_sf"/>
</dbReference>
<accession>A0A7R9FTQ6</accession>
<dbReference type="NCBIfam" id="TIGR00755">
    <property type="entry name" value="ksgA"/>
    <property type="match status" value="1"/>
</dbReference>
<dbReference type="EMBL" id="CAJPEV010013544">
    <property type="protein sequence ID" value="CAG0906777.1"/>
    <property type="molecule type" value="Genomic_DNA"/>
</dbReference>
<feature type="binding site" evidence="11">
    <location>
        <position position="25"/>
    </location>
    <ligand>
        <name>S-adenosyl-L-methionine</name>
        <dbReference type="ChEBI" id="CHEBI:59789"/>
    </ligand>
</feature>
<dbReference type="HAMAP" id="MF_00607">
    <property type="entry name" value="16SrRNA_methyltr_A"/>
    <property type="match status" value="1"/>
</dbReference>
<evidence type="ECO:0000256" key="10">
    <source>
        <dbReference type="ARBA" id="ARBA00023163"/>
    </source>
</evidence>
<evidence type="ECO:0000313" key="14">
    <source>
        <dbReference type="Proteomes" id="UP000677054"/>
    </source>
</evidence>
<feature type="non-terminal residue" evidence="13">
    <location>
        <position position="446"/>
    </location>
</feature>
<dbReference type="SUPFAM" id="SSF53335">
    <property type="entry name" value="S-adenosyl-L-methionine-dependent methyltransferases"/>
    <property type="match status" value="1"/>
</dbReference>
<dbReference type="Pfam" id="PF03466">
    <property type="entry name" value="LysR_substrate"/>
    <property type="match status" value="1"/>
</dbReference>
<evidence type="ECO:0000256" key="6">
    <source>
        <dbReference type="ARBA" id="ARBA00022884"/>
    </source>
</evidence>
<dbReference type="GO" id="GO:0003700">
    <property type="term" value="F:DNA-binding transcription factor activity"/>
    <property type="evidence" value="ECO:0007669"/>
    <property type="project" value="InterPro"/>
</dbReference>
<name>A0A7R9FTQ6_9CRUS</name>
<keyword evidence="14" id="KW-1185">Reference proteome</keyword>
<proteinExistence type="inferred from homology"/>
<dbReference type="InterPro" id="IPR020596">
    <property type="entry name" value="rRNA_Ade_Mease_Trfase_CS"/>
</dbReference>
<dbReference type="SUPFAM" id="SSF46785">
    <property type="entry name" value="Winged helix' DNA-binding domain"/>
    <property type="match status" value="1"/>
</dbReference>
<dbReference type="EMBL" id="LR913062">
    <property type="protein sequence ID" value="CAD7254864.1"/>
    <property type="molecule type" value="Genomic_DNA"/>
</dbReference>
<dbReference type="InterPro" id="IPR036388">
    <property type="entry name" value="WH-like_DNA-bd_sf"/>
</dbReference>
<dbReference type="SMART" id="SM00650">
    <property type="entry name" value="rADc"/>
    <property type="match status" value="1"/>
</dbReference>
<comment type="similarity">
    <text evidence="11">Belongs to the class I-like SAM-binding methyltransferase superfamily. rRNA adenine N(6)-methyltransferase family.</text>
</comment>
<dbReference type="GO" id="GO:0032993">
    <property type="term" value="C:protein-DNA complex"/>
    <property type="evidence" value="ECO:0007669"/>
    <property type="project" value="TreeGrafter"/>
</dbReference>
<keyword evidence="2" id="KW-0698">rRNA processing</keyword>
<keyword evidence="5 11" id="KW-0949">S-adenosyl-L-methionine</keyword>
<dbReference type="InterPro" id="IPR005119">
    <property type="entry name" value="LysR_subst-bd"/>
</dbReference>
<protein>
    <recommendedName>
        <fullName evidence="12">HTH lysR-type domain-containing protein</fullName>
    </recommendedName>
</protein>
<evidence type="ECO:0000256" key="1">
    <source>
        <dbReference type="ARBA" id="ARBA00009437"/>
    </source>
</evidence>
<keyword evidence="3 11" id="KW-0489">Methyltransferase</keyword>
<dbReference type="PANTHER" id="PTHR30346:SF26">
    <property type="entry name" value="HYDROGEN PEROXIDE-INDUCIBLE GENES ACTIVATOR"/>
    <property type="match status" value="1"/>
</dbReference>
<keyword evidence="6 11" id="KW-0694">RNA-binding</keyword>
<dbReference type="PROSITE" id="PS01131">
    <property type="entry name" value="RRNA_A_DIMETH"/>
    <property type="match status" value="1"/>
</dbReference>